<gene>
    <name evidence="1" type="ORF">MNBD_NITROSPIRAE01-2171</name>
</gene>
<evidence type="ECO:0000313" key="1">
    <source>
        <dbReference type="EMBL" id="VAX32477.1"/>
    </source>
</evidence>
<sequence>PTTEDGVQAWEVLEQHKKDIKGIRLDRMMPNTEYLTTFLANFFPNPGQVILGISELLINAIEHGNLGITYGEKTEFNVVCRVFLPA</sequence>
<reference evidence="1" key="1">
    <citation type="submission" date="2018-06" db="EMBL/GenBank/DDBJ databases">
        <authorList>
            <person name="Zhirakovskaya E."/>
        </authorList>
    </citation>
    <scope>NUCLEOTIDE SEQUENCE</scope>
</reference>
<protein>
    <recommendedName>
        <fullName evidence="2">Histidine kinase/HSP90-like ATPase domain-containing protein</fullName>
    </recommendedName>
</protein>
<dbReference type="EMBL" id="UOGF01000089">
    <property type="protein sequence ID" value="VAX32477.1"/>
    <property type="molecule type" value="Genomic_DNA"/>
</dbReference>
<evidence type="ECO:0008006" key="2">
    <source>
        <dbReference type="Google" id="ProtNLM"/>
    </source>
</evidence>
<organism evidence="1">
    <name type="scientific">hydrothermal vent metagenome</name>
    <dbReference type="NCBI Taxonomy" id="652676"/>
    <lineage>
        <taxon>unclassified sequences</taxon>
        <taxon>metagenomes</taxon>
        <taxon>ecological metagenomes</taxon>
    </lineage>
</organism>
<name>A0A3B1DV04_9ZZZZ</name>
<proteinExistence type="predicted"/>
<accession>A0A3B1DV04</accession>
<feature type="non-terminal residue" evidence="1">
    <location>
        <position position="1"/>
    </location>
</feature>
<dbReference type="AlphaFoldDB" id="A0A3B1DV04"/>